<evidence type="ECO:0000313" key="1">
    <source>
        <dbReference type="EMBL" id="GAA1545938.1"/>
    </source>
</evidence>
<gene>
    <name evidence="1" type="ORF">GCM10009788_55370</name>
</gene>
<accession>A0ABN2BVQ0</accession>
<reference evidence="1 2" key="1">
    <citation type="journal article" date="2019" name="Int. J. Syst. Evol. Microbiol.">
        <title>The Global Catalogue of Microorganisms (GCM) 10K type strain sequencing project: providing services to taxonomists for standard genome sequencing and annotation.</title>
        <authorList>
            <consortium name="The Broad Institute Genomics Platform"/>
            <consortium name="The Broad Institute Genome Sequencing Center for Infectious Disease"/>
            <person name="Wu L."/>
            <person name="Ma J."/>
        </authorList>
    </citation>
    <scope>NUCLEOTIDE SEQUENCE [LARGE SCALE GENOMIC DNA]</scope>
    <source>
        <strain evidence="1 2">JCM 14942</strain>
    </source>
</reference>
<proteinExistence type="predicted"/>
<dbReference type="Proteomes" id="UP001500842">
    <property type="component" value="Unassembled WGS sequence"/>
</dbReference>
<dbReference type="InterPro" id="IPR029032">
    <property type="entry name" value="AhpD-like"/>
</dbReference>
<dbReference type="EMBL" id="BAAAOR010000041">
    <property type="protein sequence ID" value="GAA1545938.1"/>
    <property type="molecule type" value="Genomic_DNA"/>
</dbReference>
<dbReference type="SUPFAM" id="SSF69118">
    <property type="entry name" value="AhpD-like"/>
    <property type="match status" value="1"/>
</dbReference>
<protein>
    <recommendedName>
        <fullName evidence="3">Alkylhydroperoxidase AhpD family core domain-containing protein</fullName>
    </recommendedName>
</protein>
<name>A0ABN2BVQ0_9ACTN</name>
<sequence length="194" mass="20935">MALIPLATREEVSPVDLPALEAGEAGFGTLLNTWLAIATRPGMLSTYLPFIRHVSGPGSIEPRIKELTAVYVALLNHCRYTTSHRCYSALAKGVDESDLGRLASGDHSMFSSTERVALEFTRALTLDLAVTEIATCPQGVAPDLLEKVRAAFAPDELVELTMSISLWNALSRFHRVLGLDLDLGEPPAGVDPHV</sequence>
<dbReference type="Gene3D" id="1.20.1290.10">
    <property type="entry name" value="AhpD-like"/>
    <property type="match status" value="1"/>
</dbReference>
<keyword evidence="2" id="KW-1185">Reference proteome</keyword>
<dbReference type="PANTHER" id="PTHR34846:SF5">
    <property type="entry name" value="CARBOXYMUCONOLACTONE DECARBOXYLASE-LIKE DOMAIN-CONTAINING PROTEIN"/>
    <property type="match status" value="1"/>
</dbReference>
<organism evidence="1 2">
    <name type="scientific">Nocardioides humi</name>
    <dbReference type="NCBI Taxonomy" id="449461"/>
    <lineage>
        <taxon>Bacteria</taxon>
        <taxon>Bacillati</taxon>
        <taxon>Actinomycetota</taxon>
        <taxon>Actinomycetes</taxon>
        <taxon>Propionibacteriales</taxon>
        <taxon>Nocardioidaceae</taxon>
        <taxon>Nocardioides</taxon>
    </lineage>
</organism>
<evidence type="ECO:0000313" key="2">
    <source>
        <dbReference type="Proteomes" id="UP001500842"/>
    </source>
</evidence>
<comment type="caution">
    <text evidence="1">The sequence shown here is derived from an EMBL/GenBank/DDBJ whole genome shotgun (WGS) entry which is preliminary data.</text>
</comment>
<evidence type="ECO:0008006" key="3">
    <source>
        <dbReference type="Google" id="ProtNLM"/>
    </source>
</evidence>
<dbReference type="RefSeq" id="WP_141005649.1">
    <property type="nucleotide sequence ID" value="NZ_BAAAOR010000041.1"/>
</dbReference>
<dbReference type="PANTHER" id="PTHR34846">
    <property type="entry name" value="4-CARBOXYMUCONOLACTONE DECARBOXYLASE FAMILY PROTEIN (AFU_ORTHOLOGUE AFUA_6G11590)"/>
    <property type="match status" value="1"/>
</dbReference>